<evidence type="ECO:0000313" key="2">
    <source>
        <dbReference type="Proteomes" id="UP000199537"/>
    </source>
</evidence>
<dbReference type="AlphaFoldDB" id="A0A1I7N736"/>
<gene>
    <name evidence="1" type="ORF">SAMN05660895_0800</name>
</gene>
<proteinExistence type="predicted"/>
<name>A0A1I7N736_9BACT</name>
<protein>
    <submittedName>
        <fullName evidence="1">Gliding motility-associated protein GldC</fullName>
    </submittedName>
</protein>
<dbReference type="Pfam" id="PF19937">
    <property type="entry name" value="GldC-like"/>
    <property type="match status" value="1"/>
</dbReference>
<evidence type="ECO:0000313" key="1">
    <source>
        <dbReference type="EMBL" id="SFV30457.1"/>
    </source>
</evidence>
<accession>A0A1I7N736</accession>
<dbReference type="InterPro" id="IPR019854">
    <property type="entry name" value="Motility-assoc_prot_GldC"/>
</dbReference>
<organism evidence="1 2">
    <name type="scientific">Thermoflavifilum thermophilum</name>
    <dbReference type="NCBI Taxonomy" id="1393122"/>
    <lineage>
        <taxon>Bacteria</taxon>
        <taxon>Pseudomonadati</taxon>
        <taxon>Bacteroidota</taxon>
        <taxon>Chitinophagia</taxon>
        <taxon>Chitinophagales</taxon>
        <taxon>Chitinophagaceae</taxon>
        <taxon>Thermoflavifilum</taxon>
    </lineage>
</organism>
<dbReference type="STRING" id="1393122.SAMN05660895_0800"/>
<keyword evidence="2" id="KW-1185">Reference proteome</keyword>
<dbReference type="Proteomes" id="UP000199537">
    <property type="component" value="Unassembled WGS sequence"/>
</dbReference>
<dbReference type="NCBIfam" id="TIGR03515">
    <property type="entry name" value="GldC"/>
    <property type="match status" value="1"/>
</dbReference>
<dbReference type="EMBL" id="FPCJ01000001">
    <property type="protein sequence ID" value="SFV30457.1"/>
    <property type="molecule type" value="Genomic_DNA"/>
</dbReference>
<dbReference type="RefSeq" id="WP_092458037.1">
    <property type="nucleotide sequence ID" value="NZ_FPCJ01000001.1"/>
</dbReference>
<reference evidence="2" key="1">
    <citation type="submission" date="2016-10" db="EMBL/GenBank/DDBJ databases">
        <authorList>
            <person name="Varghese N."/>
            <person name="Submissions S."/>
        </authorList>
    </citation>
    <scope>NUCLEOTIDE SEQUENCE [LARGE SCALE GENOMIC DNA]</scope>
    <source>
        <strain evidence="2">DSM 14807</strain>
    </source>
</reference>
<sequence>MHHSRIEIQVSLDSARIPEAISWQASDTAAAEPRAAKAMLLSLWDDQTRTSLQMDLWTKEMRMDEMADFMYQTIIGMADSFARATRHTQLSERMKNFAQEFITEFVKAQQQLQSTDSSSP</sequence>
<dbReference type="OrthoDB" id="893422at2"/>